<accession>A0A836HPI2</accession>
<dbReference type="GeneID" id="94286300"/>
<dbReference type="Proteomes" id="UP000674318">
    <property type="component" value="Unassembled WGS sequence"/>
</dbReference>
<keyword evidence="2" id="KW-1185">Reference proteome</keyword>
<gene>
    <name evidence="1" type="ORF">JKF63_00171</name>
</gene>
<protein>
    <submittedName>
        <fullName evidence="1">Uncharacterized protein</fullName>
    </submittedName>
</protein>
<comment type="caution">
    <text evidence="1">The sequence shown here is derived from an EMBL/GenBank/DDBJ whole genome shotgun (WGS) entry which is preliminary data.</text>
</comment>
<dbReference type="EMBL" id="JAFJZO010000036">
    <property type="protein sequence ID" value="KAG5490052.1"/>
    <property type="molecule type" value="Genomic_DNA"/>
</dbReference>
<dbReference type="KEGG" id="phet:94286300"/>
<sequence>MKQAEHLTTPRAVIQRDTEEMSHNVRAELDAVIRQHVLFLQAVEERHLLLRKRAQVIVKPYDVAGALDPLAMGL</sequence>
<evidence type="ECO:0000313" key="1">
    <source>
        <dbReference type="EMBL" id="KAG5490052.1"/>
    </source>
</evidence>
<dbReference type="RefSeq" id="XP_067752380.1">
    <property type="nucleotide sequence ID" value="XM_067896223.1"/>
</dbReference>
<evidence type="ECO:0000313" key="2">
    <source>
        <dbReference type="Proteomes" id="UP000674318"/>
    </source>
</evidence>
<dbReference type="AlphaFoldDB" id="A0A836HPI2"/>
<reference evidence="1 2" key="1">
    <citation type="submission" date="2021-02" db="EMBL/GenBank/DDBJ databases">
        <title>Porcisia hertigi Genome sequencing and assembly.</title>
        <authorList>
            <person name="Almutairi H."/>
            <person name="Gatherer D."/>
        </authorList>
    </citation>
    <scope>NUCLEOTIDE SEQUENCE [LARGE SCALE GENOMIC DNA]</scope>
    <source>
        <strain evidence="1 2">C119</strain>
    </source>
</reference>
<dbReference type="OrthoDB" id="264519at2759"/>
<organism evidence="1 2">
    <name type="scientific">Porcisia hertigi</name>
    <dbReference type="NCBI Taxonomy" id="2761500"/>
    <lineage>
        <taxon>Eukaryota</taxon>
        <taxon>Discoba</taxon>
        <taxon>Euglenozoa</taxon>
        <taxon>Kinetoplastea</taxon>
        <taxon>Metakinetoplastina</taxon>
        <taxon>Trypanosomatida</taxon>
        <taxon>Trypanosomatidae</taxon>
        <taxon>Leishmaniinae</taxon>
        <taxon>Porcisia</taxon>
    </lineage>
</organism>
<proteinExistence type="predicted"/>
<name>A0A836HPI2_9TRYP</name>